<protein>
    <submittedName>
        <fullName evidence="4">GNAT family N-acetyltransferase</fullName>
    </submittedName>
</protein>
<reference evidence="4 5" key="1">
    <citation type="submission" date="2020-03" db="EMBL/GenBank/DDBJ databases">
        <title>WGS of the type strain of Planosporangium spp.</title>
        <authorList>
            <person name="Thawai C."/>
        </authorList>
    </citation>
    <scope>NUCLEOTIDE SEQUENCE [LARGE SCALE GENOMIC DNA]</scope>
    <source>
        <strain evidence="4 5">TBRC 5610</strain>
    </source>
</reference>
<accession>A0ABX0XUD1</accession>
<dbReference type="SUPFAM" id="SSF55729">
    <property type="entry name" value="Acyl-CoA N-acyltransferases (Nat)"/>
    <property type="match status" value="1"/>
</dbReference>
<dbReference type="EMBL" id="JAATVY010000004">
    <property type="protein sequence ID" value="NJC69613.1"/>
    <property type="molecule type" value="Genomic_DNA"/>
</dbReference>
<evidence type="ECO:0000313" key="4">
    <source>
        <dbReference type="EMBL" id="NJC69613.1"/>
    </source>
</evidence>
<dbReference type="Gene3D" id="3.40.630.30">
    <property type="match status" value="1"/>
</dbReference>
<comment type="caution">
    <text evidence="4">The sequence shown here is derived from an EMBL/GenBank/DDBJ whole genome shotgun (WGS) entry which is preliminary data.</text>
</comment>
<keyword evidence="1" id="KW-0808">Transferase</keyword>
<dbReference type="PROSITE" id="PS51186">
    <property type="entry name" value="GNAT"/>
    <property type="match status" value="1"/>
</dbReference>
<evidence type="ECO:0000259" key="3">
    <source>
        <dbReference type="PROSITE" id="PS51186"/>
    </source>
</evidence>
<dbReference type="Proteomes" id="UP000722989">
    <property type="component" value="Unassembled WGS sequence"/>
</dbReference>
<gene>
    <name evidence="4" type="ORF">HC031_07750</name>
</gene>
<evidence type="ECO:0000313" key="5">
    <source>
        <dbReference type="Proteomes" id="UP000722989"/>
    </source>
</evidence>
<dbReference type="PANTHER" id="PTHR43877:SF2">
    <property type="entry name" value="AMINOALKYLPHOSPHONATE N-ACETYLTRANSFERASE-RELATED"/>
    <property type="match status" value="1"/>
</dbReference>
<dbReference type="InterPro" id="IPR050832">
    <property type="entry name" value="Bact_Acetyltransf"/>
</dbReference>
<keyword evidence="2" id="KW-0012">Acyltransferase</keyword>
<sequence length="150" mass="16523">MFSVRPAVADDVTGVRAVAVAAYEVYVPRIGRPPAPMTADYAQAVREGRVWVAVENGEPVGFAVLVPQPDHLLLENVAVSPGTQGRGIGTRLLALAEDHARRQGVSEVRLYTNEAMTENLAYYARRGYVETHRAEQDGFRRVFFRKAVTP</sequence>
<organism evidence="4 5">
    <name type="scientific">Planosporangium thailandense</name>
    <dbReference type="NCBI Taxonomy" id="765197"/>
    <lineage>
        <taxon>Bacteria</taxon>
        <taxon>Bacillati</taxon>
        <taxon>Actinomycetota</taxon>
        <taxon>Actinomycetes</taxon>
        <taxon>Micromonosporales</taxon>
        <taxon>Micromonosporaceae</taxon>
        <taxon>Planosporangium</taxon>
    </lineage>
</organism>
<evidence type="ECO:0000256" key="2">
    <source>
        <dbReference type="ARBA" id="ARBA00023315"/>
    </source>
</evidence>
<dbReference type="InterPro" id="IPR016181">
    <property type="entry name" value="Acyl_CoA_acyltransferase"/>
</dbReference>
<dbReference type="CDD" id="cd04301">
    <property type="entry name" value="NAT_SF"/>
    <property type="match status" value="1"/>
</dbReference>
<evidence type="ECO:0000256" key="1">
    <source>
        <dbReference type="ARBA" id="ARBA00022679"/>
    </source>
</evidence>
<proteinExistence type="predicted"/>
<keyword evidence="5" id="KW-1185">Reference proteome</keyword>
<name>A0ABX0XUD1_9ACTN</name>
<feature type="domain" description="N-acetyltransferase" evidence="3">
    <location>
        <begin position="2"/>
        <end position="149"/>
    </location>
</feature>
<dbReference type="Pfam" id="PF00583">
    <property type="entry name" value="Acetyltransf_1"/>
    <property type="match status" value="1"/>
</dbReference>
<dbReference type="PANTHER" id="PTHR43877">
    <property type="entry name" value="AMINOALKYLPHOSPHONATE N-ACETYLTRANSFERASE-RELATED-RELATED"/>
    <property type="match status" value="1"/>
</dbReference>
<dbReference type="InterPro" id="IPR000182">
    <property type="entry name" value="GNAT_dom"/>
</dbReference>